<evidence type="ECO:0000256" key="3">
    <source>
        <dbReference type="ARBA" id="ARBA00023002"/>
    </source>
</evidence>
<accession>A0A172WIS0</accession>
<reference evidence="8" key="1">
    <citation type="journal article" date="2016" name="Syst. Appl. Microbiol.">
        <title>Thermococcus piezophilus sp. nov., a novel hyperthermophilic and piezophilic archaeon with a broad pressure range for growth, isolated from a deepest hydrothermal vent at the Mid-Cayman Rise.</title>
        <authorList>
            <person name="Dalmasso C."/>
            <person name="Oger P."/>
            <person name="Selva G."/>
            <person name="Courtine D."/>
            <person name="L'Haridon S."/>
            <person name="Garlaschelli A."/>
            <person name="Roussel E."/>
            <person name="Miyazaki J."/>
            <person name="Reveillaud J."/>
            <person name="Jebbar M."/>
            <person name="Takai K."/>
            <person name="Maignien L."/>
            <person name="Alain K."/>
        </authorList>
    </citation>
    <scope>NUCLEOTIDE SEQUENCE [LARGE SCALE GENOMIC DNA]</scope>
    <source>
        <strain evidence="8">CDGS</strain>
    </source>
</reference>
<dbReference type="EMBL" id="CP015520">
    <property type="protein sequence ID" value="ANF23249.1"/>
    <property type="molecule type" value="Genomic_DNA"/>
</dbReference>
<dbReference type="GeneID" id="28496278"/>
<keyword evidence="5" id="KW-0411">Iron-sulfur</keyword>
<dbReference type="Proteomes" id="UP000076969">
    <property type="component" value="Chromosome"/>
</dbReference>
<dbReference type="GO" id="GO:0043546">
    <property type="term" value="F:molybdopterin cofactor binding"/>
    <property type="evidence" value="ECO:0007669"/>
    <property type="project" value="InterPro"/>
</dbReference>
<dbReference type="PROSITE" id="PS51669">
    <property type="entry name" value="4FE4S_MOW_BIS_MGD"/>
    <property type="match status" value="1"/>
</dbReference>
<dbReference type="OrthoDB" id="23466at2157"/>
<dbReference type="InterPro" id="IPR050123">
    <property type="entry name" value="Prok_molybdopt-oxidoreductase"/>
</dbReference>
<organism evidence="7 8">
    <name type="scientific">Thermococcus piezophilus</name>
    <dbReference type="NCBI Taxonomy" id="1712654"/>
    <lineage>
        <taxon>Archaea</taxon>
        <taxon>Methanobacteriati</taxon>
        <taxon>Methanobacteriota</taxon>
        <taxon>Thermococci</taxon>
        <taxon>Thermococcales</taxon>
        <taxon>Thermococcaceae</taxon>
        <taxon>Thermococcus</taxon>
    </lineage>
</organism>
<evidence type="ECO:0000313" key="8">
    <source>
        <dbReference type="Proteomes" id="UP000076969"/>
    </source>
</evidence>
<dbReference type="InterPro" id="IPR006656">
    <property type="entry name" value="Mopterin_OxRdtase"/>
</dbReference>
<dbReference type="InterPro" id="IPR006478">
    <property type="entry name" value="Formate_DH_asu"/>
</dbReference>
<dbReference type="InterPro" id="IPR006657">
    <property type="entry name" value="MoPterin_dinucl-bd_dom"/>
</dbReference>
<name>A0A172WIS0_9EURY</name>
<dbReference type="Gene3D" id="2.40.40.20">
    <property type="match status" value="1"/>
</dbReference>
<gene>
    <name evidence="7" type="ORF">A7C91_08750</name>
</gene>
<evidence type="ECO:0000313" key="7">
    <source>
        <dbReference type="EMBL" id="ANF23249.1"/>
    </source>
</evidence>
<protein>
    <submittedName>
        <fullName evidence="7">Formate dehydrogenase subunit alpha</fullName>
    </submittedName>
</protein>
<dbReference type="InterPro" id="IPR009010">
    <property type="entry name" value="Asp_de-COase-like_dom_sf"/>
</dbReference>
<dbReference type="GO" id="GO:0008863">
    <property type="term" value="F:formate dehydrogenase (NAD+) activity"/>
    <property type="evidence" value="ECO:0007669"/>
    <property type="project" value="InterPro"/>
</dbReference>
<dbReference type="SMART" id="SM00926">
    <property type="entry name" value="Molybdop_Fe4S4"/>
    <property type="match status" value="1"/>
</dbReference>
<dbReference type="SUPFAM" id="SSF53706">
    <property type="entry name" value="Formate dehydrogenase/DMSO reductase, domains 1-3"/>
    <property type="match status" value="1"/>
</dbReference>
<sequence>MEEFKIGLCPYCGMGCRFYIKTLNGQPIGIEPYPGGVNEGKLCPKGVAAVDFLRHKDRLKKPLKRTENGLVEINWEQAIKEIAEKLLEIREKYGPDTLGFFSSARCSNEENYLLQKIARLLGTNNVDHCARLCHASTVVGLAQTVGAAAQSGSYTDIPKAKVLLIWGYNPSETHPVLMRYILRARDNGAKIIVVDPRKTGTVWFADMHLQLKPGTDIVLANAMMHVIIEERLYDREFIMNRTKGFEKLIAVVQKYTPEYAEEITGVPAKLIRESAITFATAGRGIVMWAMGLTQHVTGAANVKVLADLALICGYVGREGTGLFPMRGQNNVQGACDMAALPNVFPGYQKVTDDEKRKYMAEIWGVEDLSSKPGLTIPEMIDAAAKGELKALYIMGENPVMSDPNTKHVIEALKNLELLVVQDIFLTETAELAHYVLPAAAYAEKEGSFTASERRVQWNFKAIEPPGEAKPDWEILTMLGKALGLPKFDYSDVEDITREITLVAPQYRGITPDRLKREVMGVQWPCPSEDHSGTPRLHVERFATPDGKANIIPVEFKPPAEEPDEEYPFILTTFRIVGQYHTLTMSNRSESLKKRWSSPYAQISPKDAEKLGIQDGEVIRIVTRRGSYTCRAVVTEDVSEGVIAVPWHWGANILTNDVLDPEAKIPELKVAACRVEKIGGC</sequence>
<evidence type="ECO:0000256" key="5">
    <source>
        <dbReference type="ARBA" id="ARBA00023014"/>
    </source>
</evidence>
<dbReference type="GO" id="GO:0015942">
    <property type="term" value="P:formate metabolic process"/>
    <property type="evidence" value="ECO:0007669"/>
    <property type="project" value="InterPro"/>
</dbReference>
<keyword evidence="4" id="KW-0408">Iron</keyword>
<dbReference type="Gene3D" id="3.40.50.740">
    <property type="match status" value="1"/>
</dbReference>
<evidence type="ECO:0000259" key="6">
    <source>
        <dbReference type="PROSITE" id="PS51669"/>
    </source>
</evidence>
<dbReference type="SUPFAM" id="SSF50692">
    <property type="entry name" value="ADC-like"/>
    <property type="match status" value="1"/>
</dbReference>
<dbReference type="InterPro" id="IPR006963">
    <property type="entry name" value="Mopterin_OxRdtase_4Fe-4S_dom"/>
</dbReference>
<dbReference type="Pfam" id="PF00384">
    <property type="entry name" value="Molybdopterin"/>
    <property type="match status" value="1"/>
</dbReference>
<feature type="domain" description="4Fe-4S Mo/W bis-MGD-type" evidence="6">
    <location>
        <begin position="2"/>
        <end position="57"/>
    </location>
</feature>
<dbReference type="InterPro" id="IPR041924">
    <property type="entry name" value="Formate_Dh-H_N"/>
</dbReference>
<dbReference type="Pfam" id="PF04879">
    <property type="entry name" value="Molybdop_Fe4S4"/>
    <property type="match status" value="1"/>
</dbReference>
<dbReference type="GO" id="GO:0022904">
    <property type="term" value="P:respiratory electron transport chain"/>
    <property type="evidence" value="ECO:0007669"/>
    <property type="project" value="TreeGrafter"/>
</dbReference>
<proteinExistence type="predicted"/>
<dbReference type="NCBIfam" id="TIGR01591">
    <property type="entry name" value="Fdh-alpha"/>
    <property type="match status" value="1"/>
</dbReference>
<dbReference type="Pfam" id="PF01568">
    <property type="entry name" value="Molydop_binding"/>
    <property type="match status" value="1"/>
</dbReference>
<keyword evidence="1" id="KW-0004">4Fe-4S</keyword>
<keyword evidence="2" id="KW-0479">Metal-binding</keyword>
<dbReference type="AlphaFoldDB" id="A0A172WIS0"/>
<dbReference type="PANTHER" id="PTHR43105">
    <property type="entry name" value="RESPIRATORY NITRATE REDUCTASE"/>
    <property type="match status" value="1"/>
</dbReference>
<dbReference type="FunFam" id="3.40.228.10:FF:000002">
    <property type="entry name" value="Formate dehydrogenase subunit alpha"/>
    <property type="match status" value="1"/>
</dbReference>
<keyword evidence="3" id="KW-0560">Oxidoreductase</keyword>
<dbReference type="GO" id="GO:0051539">
    <property type="term" value="F:4 iron, 4 sulfur cluster binding"/>
    <property type="evidence" value="ECO:0007669"/>
    <property type="project" value="UniProtKB-KW"/>
</dbReference>
<evidence type="ECO:0000256" key="2">
    <source>
        <dbReference type="ARBA" id="ARBA00022723"/>
    </source>
</evidence>
<dbReference type="RefSeq" id="WP_068666719.1">
    <property type="nucleotide sequence ID" value="NZ_CP015520.1"/>
</dbReference>
<evidence type="ECO:0000256" key="4">
    <source>
        <dbReference type="ARBA" id="ARBA00023004"/>
    </source>
</evidence>
<dbReference type="CDD" id="cd00508">
    <property type="entry name" value="MopB_CT_Fdh-Nap-like"/>
    <property type="match status" value="1"/>
</dbReference>
<dbReference type="CDD" id="cd02753">
    <property type="entry name" value="MopB_Formate-Dh-H"/>
    <property type="match status" value="1"/>
</dbReference>
<keyword evidence="8" id="KW-1185">Reference proteome</keyword>
<dbReference type="PANTHER" id="PTHR43105:SF14">
    <property type="entry name" value="FORMATE DEHYDROGENASE H"/>
    <property type="match status" value="1"/>
</dbReference>
<evidence type="ECO:0000256" key="1">
    <source>
        <dbReference type="ARBA" id="ARBA00022485"/>
    </source>
</evidence>
<dbReference type="GO" id="GO:0046872">
    <property type="term" value="F:metal ion binding"/>
    <property type="evidence" value="ECO:0007669"/>
    <property type="project" value="UniProtKB-KW"/>
</dbReference>
<dbReference type="Gene3D" id="2.20.25.90">
    <property type="entry name" value="ADC-like domains"/>
    <property type="match status" value="1"/>
</dbReference>
<dbReference type="Gene3D" id="3.40.228.10">
    <property type="entry name" value="Dimethylsulfoxide Reductase, domain 2"/>
    <property type="match status" value="1"/>
</dbReference>
<dbReference type="STRING" id="1712654.A7C91_08750"/>
<dbReference type="GO" id="GO:0003954">
    <property type="term" value="F:NADH dehydrogenase activity"/>
    <property type="evidence" value="ECO:0007669"/>
    <property type="project" value="TreeGrafter"/>
</dbReference>
<dbReference type="KEGG" id="tpie:A7C91_08750"/>
<dbReference type="GO" id="GO:0016020">
    <property type="term" value="C:membrane"/>
    <property type="evidence" value="ECO:0007669"/>
    <property type="project" value="TreeGrafter"/>
</dbReference>